<dbReference type="InterPro" id="IPR011009">
    <property type="entry name" value="Kinase-like_dom_sf"/>
</dbReference>
<feature type="signal peptide" evidence="8">
    <location>
        <begin position="1"/>
        <end position="28"/>
    </location>
</feature>
<keyword evidence="4" id="KW-0677">Repeat</keyword>
<dbReference type="Proteomes" id="UP001179952">
    <property type="component" value="Unassembled WGS sequence"/>
</dbReference>
<comment type="caution">
    <text evidence="10">The sequence shown here is derived from an EMBL/GenBank/DDBJ whole genome shotgun (WGS) entry which is preliminary data.</text>
</comment>
<evidence type="ECO:0000259" key="9">
    <source>
        <dbReference type="PROSITE" id="PS50011"/>
    </source>
</evidence>
<keyword evidence="2" id="KW-0433">Leucine-rich repeat</keyword>
<dbReference type="PRINTS" id="PR00019">
    <property type="entry name" value="LEURICHRPT"/>
</dbReference>
<evidence type="ECO:0000256" key="2">
    <source>
        <dbReference type="ARBA" id="ARBA00022614"/>
    </source>
</evidence>
<evidence type="ECO:0000256" key="4">
    <source>
        <dbReference type="ARBA" id="ARBA00022737"/>
    </source>
</evidence>
<dbReference type="FunFam" id="3.80.10.10:FF:000415">
    <property type="entry name" value="Inactive LRR receptor-like serine/threonine-protein kinase BIR2"/>
    <property type="match status" value="1"/>
</dbReference>
<dbReference type="InterPro" id="IPR001611">
    <property type="entry name" value="Leu-rich_rpt"/>
</dbReference>
<dbReference type="Gene3D" id="1.10.510.10">
    <property type="entry name" value="Transferase(Phosphotransferase) domain 1"/>
    <property type="match status" value="1"/>
</dbReference>
<evidence type="ECO:0000256" key="6">
    <source>
        <dbReference type="ARBA" id="ARBA00023136"/>
    </source>
</evidence>
<dbReference type="PANTHER" id="PTHR48007">
    <property type="entry name" value="LEUCINE-RICH REPEAT RECEPTOR-LIKE PROTEIN KINASE PXC1"/>
    <property type="match status" value="1"/>
</dbReference>
<dbReference type="InterPro" id="IPR046959">
    <property type="entry name" value="PRK1-6/SRF4-like"/>
</dbReference>
<proteinExistence type="predicted"/>
<dbReference type="AlphaFoldDB" id="A0AAV9BBV9"/>
<evidence type="ECO:0000256" key="3">
    <source>
        <dbReference type="ARBA" id="ARBA00022692"/>
    </source>
</evidence>
<dbReference type="Pfam" id="PF08263">
    <property type="entry name" value="LRRNT_2"/>
    <property type="match status" value="1"/>
</dbReference>
<organism evidence="10 11">
    <name type="scientific">Acorus gramineus</name>
    <name type="common">Dwarf sweet flag</name>
    <dbReference type="NCBI Taxonomy" id="55184"/>
    <lineage>
        <taxon>Eukaryota</taxon>
        <taxon>Viridiplantae</taxon>
        <taxon>Streptophyta</taxon>
        <taxon>Embryophyta</taxon>
        <taxon>Tracheophyta</taxon>
        <taxon>Spermatophyta</taxon>
        <taxon>Magnoliopsida</taxon>
        <taxon>Liliopsida</taxon>
        <taxon>Acoraceae</taxon>
        <taxon>Acorus</taxon>
    </lineage>
</organism>
<feature type="domain" description="Protein kinase" evidence="9">
    <location>
        <begin position="302"/>
        <end position="602"/>
    </location>
</feature>
<dbReference type="InterPro" id="IPR013210">
    <property type="entry name" value="LRR_N_plant-typ"/>
</dbReference>
<dbReference type="PROSITE" id="PS50011">
    <property type="entry name" value="PROTEIN_KINASE_DOM"/>
    <property type="match status" value="1"/>
</dbReference>
<evidence type="ECO:0000256" key="8">
    <source>
        <dbReference type="SAM" id="SignalP"/>
    </source>
</evidence>
<dbReference type="Gene3D" id="3.30.200.20">
    <property type="entry name" value="Phosphorylase Kinase, domain 1"/>
    <property type="match status" value="1"/>
</dbReference>
<protein>
    <submittedName>
        <fullName evidence="10">Inactive receptor kinase</fullName>
    </submittedName>
</protein>
<reference evidence="10" key="1">
    <citation type="journal article" date="2023" name="Nat. Commun.">
        <title>Diploid and tetraploid genomes of Acorus and the evolution of monocots.</title>
        <authorList>
            <person name="Ma L."/>
            <person name="Liu K.W."/>
            <person name="Li Z."/>
            <person name="Hsiao Y.Y."/>
            <person name="Qi Y."/>
            <person name="Fu T."/>
            <person name="Tang G.D."/>
            <person name="Zhang D."/>
            <person name="Sun W.H."/>
            <person name="Liu D.K."/>
            <person name="Li Y."/>
            <person name="Chen G.Z."/>
            <person name="Liu X.D."/>
            <person name="Liao X.Y."/>
            <person name="Jiang Y.T."/>
            <person name="Yu X."/>
            <person name="Hao Y."/>
            <person name="Huang J."/>
            <person name="Zhao X.W."/>
            <person name="Ke S."/>
            <person name="Chen Y.Y."/>
            <person name="Wu W.L."/>
            <person name="Hsu J.L."/>
            <person name="Lin Y.F."/>
            <person name="Huang M.D."/>
            <person name="Li C.Y."/>
            <person name="Huang L."/>
            <person name="Wang Z.W."/>
            <person name="Zhao X."/>
            <person name="Zhong W.Y."/>
            <person name="Peng D.H."/>
            <person name="Ahmad S."/>
            <person name="Lan S."/>
            <person name="Zhang J.S."/>
            <person name="Tsai W.C."/>
            <person name="Van de Peer Y."/>
            <person name="Liu Z.J."/>
        </authorList>
    </citation>
    <scope>NUCLEOTIDE SEQUENCE</scope>
    <source>
        <strain evidence="10">SCP</strain>
    </source>
</reference>
<dbReference type="Gene3D" id="3.80.10.10">
    <property type="entry name" value="Ribonuclease Inhibitor"/>
    <property type="match status" value="1"/>
</dbReference>
<reference evidence="10" key="2">
    <citation type="submission" date="2023-06" db="EMBL/GenBank/DDBJ databases">
        <authorList>
            <person name="Ma L."/>
            <person name="Liu K.-W."/>
            <person name="Li Z."/>
            <person name="Hsiao Y.-Y."/>
            <person name="Qi Y."/>
            <person name="Fu T."/>
            <person name="Tang G."/>
            <person name="Zhang D."/>
            <person name="Sun W.-H."/>
            <person name="Liu D.-K."/>
            <person name="Li Y."/>
            <person name="Chen G.-Z."/>
            <person name="Liu X.-D."/>
            <person name="Liao X.-Y."/>
            <person name="Jiang Y.-T."/>
            <person name="Yu X."/>
            <person name="Hao Y."/>
            <person name="Huang J."/>
            <person name="Zhao X.-W."/>
            <person name="Ke S."/>
            <person name="Chen Y.-Y."/>
            <person name="Wu W.-L."/>
            <person name="Hsu J.-L."/>
            <person name="Lin Y.-F."/>
            <person name="Huang M.-D."/>
            <person name="Li C.-Y."/>
            <person name="Huang L."/>
            <person name="Wang Z.-W."/>
            <person name="Zhao X."/>
            <person name="Zhong W.-Y."/>
            <person name="Peng D.-H."/>
            <person name="Ahmad S."/>
            <person name="Lan S."/>
            <person name="Zhang J.-S."/>
            <person name="Tsai W.-C."/>
            <person name="Van De Peer Y."/>
            <person name="Liu Z.-J."/>
        </authorList>
    </citation>
    <scope>NUCLEOTIDE SEQUENCE</scope>
    <source>
        <strain evidence="10">SCP</strain>
        <tissue evidence="10">Leaves</tissue>
    </source>
</reference>
<sequence length="621" mass="66760">MARRGSTLLPFHLYLLLTILTPKPSSSAVEDDVKCLQGFKKSLSDPQGTLSSWTFANTSVGSICSLSGVSCWNDRENRVLRLQLPSMSLSGPIPSSLQFCPSMTHLDLSNNRLSGPIPSSICDWLPYLVTLDLSNNQLSGPIPPDLSNCRYLNTLLLGENSLSGAIPSSLSGLDRLTSFSVASNRLSGPIPSSFASDFSSSSFDGNSGLCGRPLGKCGGNGGLGRTGLIIILAAGVFGAAASLLFAFGLWWWFFRSRKKGANGEGWVERLRSHRYAQVSLFQKPIVKVRLADLLAATNDFDAGNVVDCGGSVSGVCYKAVLPDGSALAVKRLRSSSIGVSEKLFRAEMVRLGQLRHPNLVPLLGFCIAAEDERLLVYKHMPNSSLASIIHRSGRARAALDWPGRLRIGIGAARGLAWLHHGCQPPFLHQSMSSSAVLLDEDYEARITDFGIARLSRWGAAESNGVGDASAVSNALIDGDFGGDLGYVPPEYGSNPISTAKGDVYAFGVVLLELATGQKPLEVTGNADEGFKGNLVDWFNWLSGSGRVRDAIDTVLRGKGCDDQILRFLEVGRGCVASTPRERHSMYQVYTSLKSISDGHGFSDQYDEFPLKFGKNDPDLQE</sequence>
<dbReference type="GO" id="GO:0004672">
    <property type="term" value="F:protein kinase activity"/>
    <property type="evidence" value="ECO:0007669"/>
    <property type="project" value="InterPro"/>
</dbReference>
<dbReference type="EMBL" id="JAUJYN010000004">
    <property type="protein sequence ID" value="KAK1274076.1"/>
    <property type="molecule type" value="Genomic_DNA"/>
</dbReference>
<dbReference type="Pfam" id="PF07714">
    <property type="entry name" value="PK_Tyr_Ser-Thr"/>
    <property type="match status" value="1"/>
</dbReference>
<dbReference type="SUPFAM" id="SSF52058">
    <property type="entry name" value="L domain-like"/>
    <property type="match status" value="1"/>
</dbReference>
<keyword evidence="10" id="KW-0675">Receptor</keyword>
<dbReference type="SUPFAM" id="SSF56112">
    <property type="entry name" value="Protein kinase-like (PK-like)"/>
    <property type="match status" value="1"/>
</dbReference>
<keyword evidence="11" id="KW-1185">Reference proteome</keyword>
<dbReference type="GO" id="GO:0005524">
    <property type="term" value="F:ATP binding"/>
    <property type="evidence" value="ECO:0007669"/>
    <property type="project" value="InterPro"/>
</dbReference>
<evidence type="ECO:0000313" key="10">
    <source>
        <dbReference type="EMBL" id="KAK1274076.1"/>
    </source>
</evidence>
<keyword evidence="10" id="KW-0418">Kinase</keyword>
<dbReference type="InterPro" id="IPR001245">
    <property type="entry name" value="Ser-Thr/Tyr_kinase_cat_dom"/>
</dbReference>
<evidence type="ECO:0000256" key="5">
    <source>
        <dbReference type="ARBA" id="ARBA00022989"/>
    </source>
</evidence>
<comment type="subcellular location">
    <subcellularLocation>
        <location evidence="1">Membrane</location>
    </subcellularLocation>
</comment>
<dbReference type="InterPro" id="IPR000719">
    <property type="entry name" value="Prot_kinase_dom"/>
</dbReference>
<dbReference type="PANTHER" id="PTHR48007:SF86">
    <property type="entry name" value="(WILD MALAYSIAN BANANA) HYPOTHETICAL PROTEIN"/>
    <property type="match status" value="1"/>
</dbReference>
<dbReference type="Pfam" id="PF00560">
    <property type="entry name" value="LRR_1"/>
    <property type="match status" value="2"/>
</dbReference>
<keyword evidence="6 7" id="KW-0472">Membrane</keyword>
<name>A0AAV9BBV9_ACOGR</name>
<keyword evidence="8" id="KW-0732">Signal</keyword>
<gene>
    <name evidence="10" type="ORF">QJS04_geneDACA022286</name>
</gene>
<evidence type="ECO:0000256" key="7">
    <source>
        <dbReference type="SAM" id="Phobius"/>
    </source>
</evidence>
<dbReference type="InterPro" id="IPR032675">
    <property type="entry name" value="LRR_dom_sf"/>
</dbReference>
<feature type="transmembrane region" description="Helical" evidence="7">
    <location>
        <begin position="227"/>
        <end position="253"/>
    </location>
</feature>
<dbReference type="GO" id="GO:0016020">
    <property type="term" value="C:membrane"/>
    <property type="evidence" value="ECO:0007669"/>
    <property type="project" value="UniProtKB-SubCell"/>
</dbReference>
<keyword evidence="10" id="KW-0808">Transferase</keyword>
<keyword evidence="3 7" id="KW-0812">Transmembrane</keyword>
<dbReference type="FunFam" id="3.30.200.20:FF:000428">
    <property type="entry name" value="Inactive LRR receptor-like serine/threonine-protein kinase BIR2"/>
    <property type="match status" value="1"/>
</dbReference>
<feature type="chain" id="PRO_5043451610" evidence="8">
    <location>
        <begin position="29"/>
        <end position="621"/>
    </location>
</feature>
<keyword evidence="5 7" id="KW-1133">Transmembrane helix</keyword>
<evidence type="ECO:0000313" key="11">
    <source>
        <dbReference type="Proteomes" id="UP001179952"/>
    </source>
</evidence>
<evidence type="ECO:0000256" key="1">
    <source>
        <dbReference type="ARBA" id="ARBA00004370"/>
    </source>
</evidence>
<accession>A0AAV9BBV9</accession>